<keyword evidence="4" id="KW-1185">Reference proteome</keyword>
<dbReference type="Proteomes" id="UP000282971">
    <property type="component" value="Unassembled WGS sequence"/>
</dbReference>
<dbReference type="GO" id="GO:0004197">
    <property type="term" value="F:cysteine-type endopeptidase activity"/>
    <property type="evidence" value="ECO:0007669"/>
    <property type="project" value="InterPro"/>
</dbReference>
<dbReference type="EMBL" id="SACN01000001">
    <property type="protein sequence ID" value="RVT93451.1"/>
    <property type="molecule type" value="Genomic_DNA"/>
</dbReference>
<dbReference type="AlphaFoldDB" id="A0A437M6W0"/>
<dbReference type="PANTHER" id="PTHR22576:SF37">
    <property type="entry name" value="MUCOSA-ASSOCIATED LYMPHOID TISSUE LYMPHOMA TRANSLOCATION PROTEIN 1"/>
    <property type="match status" value="1"/>
</dbReference>
<evidence type="ECO:0000313" key="3">
    <source>
        <dbReference type="EMBL" id="RVT93451.1"/>
    </source>
</evidence>
<dbReference type="Pfam" id="PF00656">
    <property type="entry name" value="Peptidase_C14"/>
    <property type="match status" value="1"/>
</dbReference>
<dbReference type="GO" id="GO:0006508">
    <property type="term" value="P:proteolysis"/>
    <property type="evidence" value="ECO:0007669"/>
    <property type="project" value="InterPro"/>
</dbReference>
<protein>
    <submittedName>
        <fullName evidence="3">Caspase family protein</fullName>
    </submittedName>
</protein>
<dbReference type="PANTHER" id="PTHR22576">
    <property type="entry name" value="MUCOSA ASSOCIATED LYMPHOID TISSUE LYMPHOMA TRANSLOCATION PROTEIN 1/PARACASPASE"/>
    <property type="match status" value="1"/>
</dbReference>
<evidence type="ECO:0000259" key="2">
    <source>
        <dbReference type="Pfam" id="PF00656"/>
    </source>
</evidence>
<sequence>MSSIAILIGNADYLQQTPLDCCRRDVEAMQRLLEATERFERVDAHIDLRAEEMRDVVRNALPADGGCDEIFFYFSGHGDQQGADFYYCGTDYDTKQPNLTGLSSSVLHDLCRAASPTTLVTVTDACYSGTLLIKKGPPPSPPIVKDGFRNVLHFSSSMDSQTSMGGNPLSEFTLAFLEASARKTEGPVYYTDIEGALRDAFLHNDDQTPFFVSQATGRELLVDDAARLAGFRAWLSTTFRAPDADGTSEEDVVTPEPNGTDLIVPPPPTPRQILEAAESKTGSADRMRELTRALFDGVDSSFDANEFAEFFEKSLVYHNRYEEAAVEDFMIRVLAREDRPDSLVTAEIKRVRRKRTPWERMTGSLAFAMSNFEDDFTERFDLSLNCQLDQAQLKITLTPKFSRLQQIVLILSCAPSLEYLYVFEIVSLHFRNDWDRFDTEGREILRRWYKLTWSDSADGLIEKIQNGLAEAARKHVDDVIQTLGDD</sequence>
<dbReference type="SUPFAM" id="SSF52129">
    <property type="entry name" value="Caspase-like"/>
    <property type="match status" value="1"/>
</dbReference>
<dbReference type="Gene3D" id="3.40.50.1460">
    <property type="match status" value="1"/>
</dbReference>
<feature type="domain" description="Peptidase C14 caspase" evidence="2">
    <location>
        <begin position="4"/>
        <end position="193"/>
    </location>
</feature>
<proteinExistence type="predicted"/>
<organism evidence="3 4">
    <name type="scientific">Sphingomonas crocodyli</name>
    <dbReference type="NCBI Taxonomy" id="1979270"/>
    <lineage>
        <taxon>Bacteria</taxon>
        <taxon>Pseudomonadati</taxon>
        <taxon>Pseudomonadota</taxon>
        <taxon>Alphaproteobacteria</taxon>
        <taxon>Sphingomonadales</taxon>
        <taxon>Sphingomonadaceae</taxon>
        <taxon>Sphingomonas</taxon>
    </lineage>
</organism>
<evidence type="ECO:0000313" key="4">
    <source>
        <dbReference type="Proteomes" id="UP000282971"/>
    </source>
</evidence>
<dbReference type="InterPro" id="IPR029030">
    <property type="entry name" value="Caspase-like_dom_sf"/>
</dbReference>
<reference evidence="3 4" key="1">
    <citation type="submission" date="2019-01" db="EMBL/GenBank/DDBJ databases">
        <authorList>
            <person name="Chen W.-M."/>
        </authorList>
    </citation>
    <scope>NUCLEOTIDE SEQUENCE [LARGE SCALE GENOMIC DNA]</scope>
    <source>
        <strain evidence="3 4">CCP-7</strain>
    </source>
</reference>
<gene>
    <name evidence="3" type="ORF">EOD43_06130</name>
</gene>
<accession>A0A437M6W0</accession>
<evidence type="ECO:0000256" key="1">
    <source>
        <dbReference type="SAM" id="MobiDB-lite"/>
    </source>
</evidence>
<dbReference type="RefSeq" id="WP_127742073.1">
    <property type="nucleotide sequence ID" value="NZ_SACN01000001.1"/>
</dbReference>
<comment type="caution">
    <text evidence="3">The sequence shown here is derived from an EMBL/GenBank/DDBJ whole genome shotgun (WGS) entry which is preliminary data.</text>
</comment>
<dbReference type="OrthoDB" id="9149554at2"/>
<name>A0A437M6W0_9SPHN</name>
<dbReference type="InterPro" id="IPR052039">
    <property type="entry name" value="Caspase-related_regulators"/>
</dbReference>
<feature type="region of interest" description="Disordered" evidence="1">
    <location>
        <begin position="242"/>
        <end position="268"/>
    </location>
</feature>
<dbReference type="InterPro" id="IPR011600">
    <property type="entry name" value="Pept_C14_caspase"/>
</dbReference>